<keyword evidence="3" id="KW-1185">Reference proteome</keyword>
<sequence>MTIKTPGSFSGPQGKTILGIVAGSAVLTYFAILNVQRDVKDREGNVAIHREPQRPGPDYISKDALEAVARPAKNSNVKGSQPTASQWV</sequence>
<keyword evidence="1" id="KW-0812">Transmembrane</keyword>
<gene>
    <name evidence="2" type="ORF">BDN70DRAFT_880774</name>
</gene>
<reference evidence="2" key="1">
    <citation type="submission" date="2020-11" db="EMBL/GenBank/DDBJ databases">
        <authorList>
            <consortium name="DOE Joint Genome Institute"/>
            <person name="Ahrendt S."/>
            <person name="Riley R."/>
            <person name="Andreopoulos W."/>
            <person name="Labutti K."/>
            <person name="Pangilinan J."/>
            <person name="Ruiz-Duenas F.J."/>
            <person name="Barrasa J.M."/>
            <person name="Sanchez-Garcia M."/>
            <person name="Camarero S."/>
            <person name="Miyauchi S."/>
            <person name="Serrano A."/>
            <person name="Linde D."/>
            <person name="Babiker R."/>
            <person name="Drula E."/>
            <person name="Ayuso-Fernandez I."/>
            <person name="Pacheco R."/>
            <person name="Padilla G."/>
            <person name="Ferreira P."/>
            <person name="Barriuso J."/>
            <person name="Kellner H."/>
            <person name="Castanera R."/>
            <person name="Alfaro M."/>
            <person name="Ramirez L."/>
            <person name="Pisabarro A.G."/>
            <person name="Kuo A."/>
            <person name="Tritt A."/>
            <person name="Lipzen A."/>
            <person name="He G."/>
            <person name="Yan M."/>
            <person name="Ng V."/>
            <person name="Cullen D."/>
            <person name="Martin F."/>
            <person name="Rosso M.-N."/>
            <person name="Henrissat B."/>
            <person name="Hibbett D."/>
            <person name="Martinez A.T."/>
            <person name="Grigoriev I.V."/>
        </authorList>
    </citation>
    <scope>NUCLEOTIDE SEQUENCE</scope>
    <source>
        <strain evidence="2">CIRM-BRFM 674</strain>
    </source>
</reference>
<keyword evidence="1" id="KW-1133">Transmembrane helix</keyword>
<dbReference type="EMBL" id="MU155251">
    <property type="protein sequence ID" value="KAF9477760.1"/>
    <property type="molecule type" value="Genomic_DNA"/>
</dbReference>
<dbReference type="AlphaFoldDB" id="A0A9P6CYS0"/>
<proteinExistence type="predicted"/>
<feature type="transmembrane region" description="Helical" evidence="1">
    <location>
        <begin position="16"/>
        <end position="35"/>
    </location>
</feature>
<keyword evidence="1" id="KW-0472">Membrane</keyword>
<accession>A0A9P6CYS0</accession>
<evidence type="ECO:0000256" key="1">
    <source>
        <dbReference type="SAM" id="Phobius"/>
    </source>
</evidence>
<comment type="caution">
    <text evidence="2">The sequence shown here is derived from an EMBL/GenBank/DDBJ whole genome shotgun (WGS) entry which is preliminary data.</text>
</comment>
<dbReference type="Proteomes" id="UP000807469">
    <property type="component" value="Unassembled WGS sequence"/>
</dbReference>
<name>A0A9P6CYS0_9AGAR</name>
<protein>
    <submittedName>
        <fullName evidence="2">Uncharacterized protein</fullName>
    </submittedName>
</protein>
<organism evidence="2 3">
    <name type="scientific">Pholiota conissans</name>
    <dbReference type="NCBI Taxonomy" id="109636"/>
    <lineage>
        <taxon>Eukaryota</taxon>
        <taxon>Fungi</taxon>
        <taxon>Dikarya</taxon>
        <taxon>Basidiomycota</taxon>
        <taxon>Agaricomycotina</taxon>
        <taxon>Agaricomycetes</taxon>
        <taxon>Agaricomycetidae</taxon>
        <taxon>Agaricales</taxon>
        <taxon>Agaricineae</taxon>
        <taxon>Strophariaceae</taxon>
        <taxon>Pholiota</taxon>
    </lineage>
</organism>
<dbReference type="OrthoDB" id="2941385at2759"/>
<evidence type="ECO:0000313" key="3">
    <source>
        <dbReference type="Proteomes" id="UP000807469"/>
    </source>
</evidence>
<evidence type="ECO:0000313" key="2">
    <source>
        <dbReference type="EMBL" id="KAF9477760.1"/>
    </source>
</evidence>